<reference evidence="1 2" key="1">
    <citation type="submission" date="2015-08" db="EMBL/GenBank/DDBJ databases">
        <title>Next Generation Sequencing and Analysis of the Genome of Puccinia sorghi L Schw, the Causal Agent of Maize Common Rust.</title>
        <authorList>
            <person name="Rochi L."/>
            <person name="Burguener G."/>
            <person name="Darino M."/>
            <person name="Turjanski A."/>
            <person name="Kreff E."/>
            <person name="Dieguez M.J."/>
            <person name="Sacco F."/>
        </authorList>
    </citation>
    <scope>NUCLEOTIDE SEQUENCE [LARGE SCALE GENOMIC DNA]</scope>
    <source>
        <strain evidence="1 2">RO10H11247</strain>
    </source>
</reference>
<dbReference type="AlphaFoldDB" id="A0A0L6VK64"/>
<evidence type="ECO:0000313" key="2">
    <source>
        <dbReference type="Proteomes" id="UP000037035"/>
    </source>
</evidence>
<dbReference type="VEuPathDB" id="FungiDB:VP01_1442g9"/>
<protein>
    <submittedName>
        <fullName evidence="1">Putative signal peptide protein</fullName>
    </submittedName>
</protein>
<name>A0A0L6VK64_9BASI</name>
<gene>
    <name evidence="1" type="ORF">VP01_1442g9</name>
</gene>
<keyword evidence="2" id="KW-1185">Reference proteome</keyword>
<accession>A0A0L6VK64</accession>
<dbReference type="EMBL" id="LAVV01004921">
    <property type="protein sequence ID" value="KNZ61171.1"/>
    <property type="molecule type" value="Genomic_DNA"/>
</dbReference>
<proteinExistence type="predicted"/>
<organism evidence="1 2">
    <name type="scientific">Puccinia sorghi</name>
    <dbReference type="NCBI Taxonomy" id="27349"/>
    <lineage>
        <taxon>Eukaryota</taxon>
        <taxon>Fungi</taxon>
        <taxon>Dikarya</taxon>
        <taxon>Basidiomycota</taxon>
        <taxon>Pucciniomycotina</taxon>
        <taxon>Pucciniomycetes</taxon>
        <taxon>Pucciniales</taxon>
        <taxon>Pucciniaceae</taxon>
        <taxon>Puccinia</taxon>
    </lineage>
</organism>
<comment type="caution">
    <text evidence="1">The sequence shown here is derived from an EMBL/GenBank/DDBJ whole genome shotgun (WGS) entry which is preliminary data.</text>
</comment>
<dbReference type="Proteomes" id="UP000037035">
    <property type="component" value="Unassembled WGS sequence"/>
</dbReference>
<sequence>MKLLVLLSPFSQSYSTKLMKSHCADCTVTVPKHLHMQTGGIWMEAWLEHQVSCRQLRKCFFFVVHIHSVTFQTYSNTREDNSQTSK</sequence>
<evidence type="ECO:0000313" key="1">
    <source>
        <dbReference type="EMBL" id="KNZ61171.1"/>
    </source>
</evidence>